<evidence type="ECO:0000313" key="3">
    <source>
        <dbReference type="Proteomes" id="UP000812270"/>
    </source>
</evidence>
<reference evidence="2" key="1">
    <citation type="submission" date="2021-06" db="EMBL/GenBank/DDBJ databases">
        <authorList>
            <person name="Huq M.A."/>
        </authorList>
    </citation>
    <scope>NUCLEOTIDE SEQUENCE</scope>
    <source>
        <strain evidence="2">MAH-26</strain>
    </source>
</reference>
<keyword evidence="3" id="KW-1185">Reference proteome</keyword>
<dbReference type="Proteomes" id="UP000812270">
    <property type="component" value="Unassembled WGS sequence"/>
</dbReference>
<evidence type="ECO:0000256" key="1">
    <source>
        <dbReference type="SAM" id="Phobius"/>
    </source>
</evidence>
<keyword evidence="1" id="KW-0472">Membrane</keyword>
<feature type="transmembrane region" description="Helical" evidence="1">
    <location>
        <begin position="7"/>
        <end position="28"/>
    </location>
</feature>
<feature type="transmembrane region" description="Helical" evidence="1">
    <location>
        <begin position="102"/>
        <end position="124"/>
    </location>
</feature>
<comment type="caution">
    <text evidence="2">The sequence shown here is derived from an EMBL/GenBank/DDBJ whole genome shotgun (WGS) entry which is preliminary data.</text>
</comment>
<dbReference type="PANTHER" id="PTHR41247">
    <property type="entry name" value="HTH-TYPE TRANSCRIPTIONAL REPRESSOR YCNK"/>
    <property type="match status" value="1"/>
</dbReference>
<feature type="transmembrane region" description="Helical" evidence="1">
    <location>
        <begin position="158"/>
        <end position="184"/>
    </location>
</feature>
<name>A0A9E2S9E0_9BACT</name>
<organism evidence="2 3">
    <name type="scientific">Pinibacter aurantiacus</name>
    <dbReference type="NCBI Taxonomy" id="2851599"/>
    <lineage>
        <taxon>Bacteria</taxon>
        <taxon>Pseudomonadati</taxon>
        <taxon>Bacteroidota</taxon>
        <taxon>Chitinophagia</taxon>
        <taxon>Chitinophagales</taxon>
        <taxon>Chitinophagaceae</taxon>
        <taxon>Pinibacter</taxon>
    </lineage>
</organism>
<accession>A0A9E2S9E0</accession>
<keyword evidence="1" id="KW-1133">Transmembrane helix</keyword>
<proteinExistence type="predicted"/>
<evidence type="ECO:0000313" key="2">
    <source>
        <dbReference type="EMBL" id="MBV4356345.1"/>
    </source>
</evidence>
<dbReference type="InterPro" id="IPR008719">
    <property type="entry name" value="N2O_reductase_NosL"/>
</dbReference>
<dbReference type="PANTHER" id="PTHR41247:SF1">
    <property type="entry name" value="HTH-TYPE TRANSCRIPTIONAL REPRESSOR YCNK"/>
    <property type="match status" value="1"/>
</dbReference>
<keyword evidence="1" id="KW-0812">Transmembrane</keyword>
<sequence>MNNIKGWVRLLLVLCTVGLVISLFVPMWSIDLSAPQYPEGLTLLIYPGKLAGQVDIINGLNHYIGMKTLHANDFFEFTILPYILGAFAVLYLIAAIAGKRKLLYIVSGMFLAFCLIAMIDFWRWEYNYGHDLNPDAAIKVPGMAYQPPLLGYKQLLNFAAYSLPSTGGLIVFIVALISVFVCYIEMRQSRINAKRFAKPLTLILLACSTFMTSCSTNPSPIAAGSDQCSSCKMTISDSKFSSEIISKKGKIFKFDDTHCLLAFLHDKQIAEADVKAYYFTNFDNTSELLPLEKAIFYKSEDFKSPMGGNVAAFANESAVQKIQESFKGTKVQWAEIANASHH</sequence>
<dbReference type="AlphaFoldDB" id="A0A9E2S9E0"/>
<feature type="transmembrane region" description="Helical" evidence="1">
    <location>
        <begin position="79"/>
        <end position="97"/>
    </location>
</feature>
<protein>
    <submittedName>
        <fullName evidence="2">Nitrous oxide reductase accessory protein NosL</fullName>
    </submittedName>
</protein>
<dbReference type="Pfam" id="PF05573">
    <property type="entry name" value="NosL"/>
    <property type="match status" value="1"/>
</dbReference>
<dbReference type="EMBL" id="JAHSPG010000002">
    <property type="protein sequence ID" value="MBV4356345.1"/>
    <property type="molecule type" value="Genomic_DNA"/>
</dbReference>
<gene>
    <name evidence="2" type="ORF">KTO63_04235</name>
</gene>
<dbReference type="RefSeq" id="WP_217789901.1">
    <property type="nucleotide sequence ID" value="NZ_JAHSPG010000002.1"/>
</dbReference>